<proteinExistence type="predicted"/>
<organism evidence="1">
    <name type="scientific">Magallana gigas</name>
    <name type="common">Pacific oyster</name>
    <name type="synonym">Crassostrea gigas</name>
    <dbReference type="NCBI Taxonomy" id="29159"/>
    <lineage>
        <taxon>Eukaryota</taxon>
        <taxon>Metazoa</taxon>
        <taxon>Spiralia</taxon>
        <taxon>Lophotrochozoa</taxon>
        <taxon>Mollusca</taxon>
        <taxon>Bivalvia</taxon>
        <taxon>Autobranchia</taxon>
        <taxon>Pteriomorphia</taxon>
        <taxon>Ostreida</taxon>
        <taxon>Ostreoidea</taxon>
        <taxon>Ostreidae</taxon>
        <taxon>Magallana</taxon>
    </lineage>
</organism>
<name>K1QWK1_MAGGI</name>
<dbReference type="AlphaFoldDB" id="K1QWK1"/>
<dbReference type="InParanoid" id="K1QWK1"/>
<gene>
    <name evidence="1" type="ORF">CGI_10021522</name>
</gene>
<evidence type="ECO:0000313" key="1">
    <source>
        <dbReference type="EMBL" id="EKC41287.1"/>
    </source>
</evidence>
<protein>
    <submittedName>
        <fullName evidence="1">Uncharacterized protein</fullName>
    </submittedName>
</protein>
<reference evidence="1" key="1">
    <citation type="journal article" date="2012" name="Nature">
        <title>The oyster genome reveals stress adaptation and complexity of shell formation.</title>
        <authorList>
            <person name="Zhang G."/>
            <person name="Fang X."/>
            <person name="Guo X."/>
            <person name="Li L."/>
            <person name="Luo R."/>
            <person name="Xu F."/>
            <person name="Yang P."/>
            <person name="Zhang L."/>
            <person name="Wang X."/>
            <person name="Qi H."/>
            <person name="Xiong Z."/>
            <person name="Que H."/>
            <person name="Xie Y."/>
            <person name="Holland P.W."/>
            <person name="Paps J."/>
            <person name="Zhu Y."/>
            <person name="Wu F."/>
            <person name="Chen Y."/>
            <person name="Wang J."/>
            <person name="Peng C."/>
            <person name="Meng J."/>
            <person name="Yang L."/>
            <person name="Liu J."/>
            <person name="Wen B."/>
            <person name="Zhang N."/>
            <person name="Huang Z."/>
            <person name="Zhu Q."/>
            <person name="Feng Y."/>
            <person name="Mount A."/>
            <person name="Hedgecock D."/>
            <person name="Xu Z."/>
            <person name="Liu Y."/>
            <person name="Domazet-Loso T."/>
            <person name="Du Y."/>
            <person name="Sun X."/>
            <person name="Zhang S."/>
            <person name="Liu B."/>
            <person name="Cheng P."/>
            <person name="Jiang X."/>
            <person name="Li J."/>
            <person name="Fan D."/>
            <person name="Wang W."/>
            <person name="Fu W."/>
            <person name="Wang T."/>
            <person name="Wang B."/>
            <person name="Zhang J."/>
            <person name="Peng Z."/>
            <person name="Li Y."/>
            <person name="Li N."/>
            <person name="Wang J."/>
            <person name="Chen M."/>
            <person name="He Y."/>
            <person name="Tan F."/>
            <person name="Song X."/>
            <person name="Zheng Q."/>
            <person name="Huang R."/>
            <person name="Yang H."/>
            <person name="Du X."/>
            <person name="Chen L."/>
            <person name="Yang M."/>
            <person name="Gaffney P.M."/>
            <person name="Wang S."/>
            <person name="Luo L."/>
            <person name="She Z."/>
            <person name="Ming Y."/>
            <person name="Huang W."/>
            <person name="Zhang S."/>
            <person name="Huang B."/>
            <person name="Zhang Y."/>
            <person name="Qu T."/>
            <person name="Ni P."/>
            <person name="Miao G."/>
            <person name="Wang J."/>
            <person name="Wang Q."/>
            <person name="Steinberg C.E."/>
            <person name="Wang H."/>
            <person name="Li N."/>
            <person name="Qian L."/>
            <person name="Zhang G."/>
            <person name="Li Y."/>
            <person name="Yang H."/>
            <person name="Liu X."/>
            <person name="Wang J."/>
            <person name="Yin Y."/>
            <person name="Wang J."/>
        </authorList>
    </citation>
    <scope>NUCLEOTIDE SEQUENCE [LARGE SCALE GENOMIC DNA]</scope>
    <source>
        <strain evidence="1">05x7-T-G4-1.051#20</strain>
    </source>
</reference>
<dbReference type="HOGENOM" id="CLU_2724663_0_0_1"/>
<dbReference type="EMBL" id="JH818934">
    <property type="protein sequence ID" value="EKC41287.1"/>
    <property type="molecule type" value="Genomic_DNA"/>
</dbReference>
<accession>K1QWK1</accession>
<sequence length="72" mass="8008">MNYFDFMPLPCILFALSSFAAPAVAGFSRKRNDSTYLAGSARRRVVSEMKADAMFSRSGDHQELVFPVEGKN</sequence>